<dbReference type="Proteomes" id="UP000325243">
    <property type="component" value="Unassembled WGS sequence"/>
</dbReference>
<reference evidence="2 3" key="1">
    <citation type="submission" date="2019-08" db="EMBL/GenBank/DDBJ databases">
        <authorList>
            <person name="Hu J."/>
        </authorList>
    </citation>
    <scope>NUCLEOTIDE SEQUENCE [LARGE SCALE GENOMIC DNA]</scope>
    <source>
        <strain evidence="2 3">NEAU-184</strain>
    </source>
</reference>
<name>A0A5S4UZ70_9MICO</name>
<dbReference type="AlphaFoldDB" id="A0A5S4UZ70"/>
<sequence>MTEPDPVAPDGESGGLNPPIDWWKLGQPERRAQLNRVWSFTQRLVRSYRLPGEIVPPCWFRHEEMVQELLSLMQYRNEQQFIEQQSPGAALDFHYQLGMWTARMRAWTLEAGCKPNEHLTKALPMWVVPHSSAATAVEREFDELLQQMTDEE</sequence>
<accession>A0A5S4UZ70</accession>
<evidence type="ECO:0000256" key="1">
    <source>
        <dbReference type="SAM" id="MobiDB-lite"/>
    </source>
</evidence>
<dbReference type="RefSeq" id="WP_148734512.1">
    <property type="nucleotide sequence ID" value="NZ_VSSB01000002.1"/>
</dbReference>
<evidence type="ECO:0000313" key="3">
    <source>
        <dbReference type="Proteomes" id="UP000325243"/>
    </source>
</evidence>
<comment type="caution">
    <text evidence="2">The sequence shown here is derived from an EMBL/GenBank/DDBJ whole genome shotgun (WGS) entry which is preliminary data.</text>
</comment>
<organism evidence="2 3">
    <name type="scientific">Agromyces mariniharenae</name>
    <dbReference type="NCBI Taxonomy" id="2604423"/>
    <lineage>
        <taxon>Bacteria</taxon>
        <taxon>Bacillati</taxon>
        <taxon>Actinomycetota</taxon>
        <taxon>Actinomycetes</taxon>
        <taxon>Micrococcales</taxon>
        <taxon>Microbacteriaceae</taxon>
        <taxon>Agromyces</taxon>
    </lineage>
</organism>
<protein>
    <submittedName>
        <fullName evidence="2">Uncharacterized protein</fullName>
    </submittedName>
</protein>
<evidence type="ECO:0000313" key="2">
    <source>
        <dbReference type="EMBL" id="TYL50411.1"/>
    </source>
</evidence>
<gene>
    <name evidence="2" type="ORF">FYC51_14485</name>
</gene>
<dbReference type="EMBL" id="VSSB01000002">
    <property type="protein sequence ID" value="TYL50411.1"/>
    <property type="molecule type" value="Genomic_DNA"/>
</dbReference>
<keyword evidence="3" id="KW-1185">Reference proteome</keyword>
<feature type="region of interest" description="Disordered" evidence="1">
    <location>
        <begin position="1"/>
        <end position="20"/>
    </location>
</feature>
<proteinExistence type="predicted"/>